<keyword evidence="4" id="KW-0812">Transmembrane</keyword>
<dbReference type="GO" id="GO:0016020">
    <property type="term" value="C:membrane"/>
    <property type="evidence" value="ECO:0007669"/>
    <property type="project" value="InterPro"/>
</dbReference>
<dbReference type="OrthoDB" id="221239at2"/>
<proteinExistence type="predicted"/>
<dbReference type="EMBL" id="CP042914">
    <property type="protein sequence ID" value="QEG41046.1"/>
    <property type="molecule type" value="Genomic_DNA"/>
</dbReference>
<dbReference type="KEGG" id="rul:UC8_30640"/>
<sequence length="467" mass="49288">MKIRTLLLISNGLTAVLVATLATIASQVGTPVGFAVAALISVATLAAACWLVSARLRHGLSRIESVLSDQEAANSIQTGLAEFDVAARKLAEDAAHWETVAANTRRQTHEMQSMMRLLKRSGESDEPMSSQLKGLLAALGQTLQGHLEQVQQGAAELEQTGQAIMDGADAQGHVVVKTTTYVEQLAAAIDSICNNANSAKQTLGCTAKTASTAVDNLQTLISGLQRVHSESQSCEKKLSGLCDPSQQISAILATITEIAAKTDMLALNASIEAIRAGEHGRGFAVVADEVRKLAEQATDATEEICSLVDTMQLVTQESIHGVAREREHLETEITRAQSTIQDMQSIRGAVDEETRSLNQIALASTQQLELMSDVVGAIEQISKIAKAARGSGESVCWTMKGLSKPSPQLSSAMERLCECGGSSDRQNRGRQPQAQASANAGSQHPNRGVPLVPVALAGTPTSSVPVE</sequence>
<dbReference type="SMART" id="SM00283">
    <property type="entry name" value="MA"/>
    <property type="match status" value="1"/>
</dbReference>
<keyword evidence="4" id="KW-1133">Transmembrane helix</keyword>
<evidence type="ECO:0000313" key="6">
    <source>
        <dbReference type="EMBL" id="QEG41046.1"/>
    </source>
</evidence>
<reference evidence="6 7" key="1">
    <citation type="submission" date="2019-08" db="EMBL/GenBank/DDBJ databases">
        <title>Deep-cultivation of Planctomycetes and their phenomic and genomic characterization uncovers novel biology.</title>
        <authorList>
            <person name="Wiegand S."/>
            <person name="Jogler M."/>
            <person name="Boedeker C."/>
            <person name="Pinto D."/>
            <person name="Vollmers J."/>
            <person name="Rivas-Marin E."/>
            <person name="Kohn T."/>
            <person name="Peeters S.H."/>
            <person name="Heuer A."/>
            <person name="Rast P."/>
            <person name="Oberbeckmann S."/>
            <person name="Bunk B."/>
            <person name="Jeske O."/>
            <person name="Meyerdierks A."/>
            <person name="Storesund J.E."/>
            <person name="Kallscheuer N."/>
            <person name="Luecker S."/>
            <person name="Lage O.M."/>
            <person name="Pohl T."/>
            <person name="Merkel B.J."/>
            <person name="Hornburger P."/>
            <person name="Mueller R.-W."/>
            <person name="Bruemmer F."/>
            <person name="Labrenz M."/>
            <person name="Spormann A.M."/>
            <person name="Op den Camp H."/>
            <person name="Overmann J."/>
            <person name="Amann R."/>
            <person name="Jetten M.S.M."/>
            <person name="Mascher T."/>
            <person name="Medema M.H."/>
            <person name="Devos D.P."/>
            <person name="Kaster A.-K."/>
            <person name="Ovreas L."/>
            <person name="Rohde M."/>
            <person name="Galperin M.Y."/>
            <person name="Jogler C."/>
        </authorList>
    </citation>
    <scope>NUCLEOTIDE SEQUENCE [LARGE SCALE GENOMIC DNA]</scope>
    <source>
        <strain evidence="6 7">UC8</strain>
    </source>
</reference>
<feature type="domain" description="Methyl-accepting transducer" evidence="5">
    <location>
        <begin position="146"/>
        <end position="382"/>
    </location>
</feature>
<evidence type="ECO:0000256" key="4">
    <source>
        <dbReference type="SAM" id="Phobius"/>
    </source>
</evidence>
<organism evidence="6 7">
    <name type="scientific">Roseimaritima ulvae</name>
    <dbReference type="NCBI Taxonomy" id="980254"/>
    <lineage>
        <taxon>Bacteria</taxon>
        <taxon>Pseudomonadati</taxon>
        <taxon>Planctomycetota</taxon>
        <taxon>Planctomycetia</taxon>
        <taxon>Pirellulales</taxon>
        <taxon>Pirellulaceae</taxon>
        <taxon>Roseimaritima</taxon>
    </lineage>
</organism>
<keyword evidence="7" id="KW-1185">Reference proteome</keyword>
<evidence type="ECO:0000259" key="5">
    <source>
        <dbReference type="PROSITE" id="PS50111"/>
    </source>
</evidence>
<dbReference type="GO" id="GO:0007165">
    <property type="term" value="P:signal transduction"/>
    <property type="evidence" value="ECO:0007669"/>
    <property type="project" value="UniProtKB-KW"/>
</dbReference>
<dbReference type="SUPFAM" id="SSF58104">
    <property type="entry name" value="Methyl-accepting chemotaxis protein (MCP) signaling domain"/>
    <property type="match status" value="1"/>
</dbReference>
<keyword evidence="1 2" id="KW-0807">Transducer</keyword>
<protein>
    <submittedName>
        <fullName evidence="6">Methyl-accepting chemotaxis protein 4</fullName>
    </submittedName>
</protein>
<evidence type="ECO:0000256" key="1">
    <source>
        <dbReference type="ARBA" id="ARBA00023224"/>
    </source>
</evidence>
<dbReference type="PANTHER" id="PTHR32089:SF112">
    <property type="entry name" value="LYSOZYME-LIKE PROTEIN-RELATED"/>
    <property type="match status" value="1"/>
</dbReference>
<evidence type="ECO:0000256" key="2">
    <source>
        <dbReference type="PROSITE-ProRule" id="PRU00284"/>
    </source>
</evidence>
<evidence type="ECO:0000313" key="7">
    <source>
        <dbReference type="Proteomes" id="UP000325286"/>
    </source>
</evidence>
<keyword evidence="4" id="KW-0472">Membrane</keyword>
<dbReference type="PROSITE" id="PS50111">
    <property type="entry name" value="CHEMOTAXIS_TRANSDUC_2"/>
    <property type="match status" value="1"/>
</dbReference>
<dbReference type="Gene3D" id="1.10.287.950">
    <property type="entry name" value="Methyl-accepting chemotaxis protein"/>
    <property type="match status" value="1"/>
</dbReference>
<dbReference type="RefSeq" id="WP_148080324.1">
    <property type="nucleotide sequence ID" value="NZ_CP042914.1"/>
</dbReference>
<dbReference type="Pfam" id="PF00015">
    <property type="entry name" value="MCPsignal"/>
    <property type="match status" value="1"/>
</dbReference>
<evidence type="ECO:0000256" key="3">
    <source>
        <dbReference type="SAM" id="MobiDB-lite"/>
    </source>
</evidence>
<feature type="region of interest" description="Disordered" evidence="3">
    <location>
        <begin position="404"/>
        <end position="467"/>
    </location>
</feature>
<feature type="compositionally biased region" description="Polar residues" evidence="3">
    <location>
        <begin position="429"/>
        <end position="445"/>
    </location>
</feature>
<accession>A0A5B9QVD2</accession>
<gene>
    <name evidence="6" type="primary">mcp4_2</name>
    <name evidence="6" type="ORF">UC8_30640</name>
</gene>
<feature type="transmembrane region" description="Helical" evidence="4">
    <location>
        <begin position="32"/>
        <end position="52"/>
    </location>
</feature>
<dbReference type="PANTHER" id="PTHR32089">
    <property type="entry name" value="METHYL-ACCEPTING CHEMOTAXIS PROTEIN MCPB"/>
    <property type="match status" value="1"/>
</dbReference>
<dbReference type="Proteomes" id="UP000325286">
    <property type="component" value="Chromosome"/>
</dbReference>
<name>A0A5B9QVD2_9BACT</name>
<dbReference type="InterPro" id="IPR004089">
    <property type="entry name" value="MCPsignal_dom"/>
</dbReference>
<dbReference type="AlphaFoldDB" id="A0A5B9QVD2"/>